<proteinExistence type="predicted"/>
<feature type="non-terminal residue" evidence="2">
    <location>
        <position position="187"/>
    </location>
</feature>
<dbReference type="EMBL" id="ML007109">
    <property type="protein sequence ID" value="RKP16035.1"/>
    <property type="molecule type" value="Genomic_DNA"/>
</dbReference>
<gene>
    <name evidence="2" type="ORF">ROZALSC1DRAFT_25745</name>
</gene>
<feature type="domain" description="Retrotransposon gag" evidence="1">
    <location>
        <begin position="78"/>
        <end position="152"/>
    </location>
</feature>
<evidence type="ECO:0000313" key="3">
    <source>
        <dbReference type="Proteomes" id="UP000281549"/>
    </source>
</evidence>
<dbReference type="Proteomes" id="UP000281549">
    <property type="component" value="Unassembled WGS sequence"/>
</dbReference>
<dbReference type="Pfam" id="PF03732">
    <property type="entry name" value="Retrotrans_gag"/>
    <property type="match status" value="1"/>
</dbReference>
<dbReference type="AlphaFoldDB" id="A0A4P9YAJ1"/>
<reference evidence="3" key="1">
    <citation type="journal article" date="2018" name="Nat. Microbiol.">
        <title>Leveraging single-cell genomics to expand the fungal tree of life.</title>
        <authorList>
            <person name="Ahrendt S.R."/>
            <person name="Quandt C.A."/>
            <person name="Ciobanu D."/>
            <person name="Clum A."/>
            <person name="Salamov A."/>
            <person name="Andreopoulos B."/>
            <person name="Cheng J.F."/>
            <person name="Woyke T."/>
            <person name="Pelin A."/>
            <person name="Henrissat B."/>
            <person name="Reynolds N.K."/>
            <person name="Benny G.L."/>
            <person name="Smith M.E."/>
            <person name="James T.Y."/>
            <person name="Grigoriev I.V."/>
        </authorList>
    </citation>
    <scope>NUCLEOTIDE SEQUENCE [LARGE SCALE GENOMIC DNA]</scope>
    <source>
        <strain evidence="3">CSF55</strain>
    </source>
</reference>
<accession>A0A4P9YAJ1</accession>
<dbReference type="InterPro" id="IPR005162">
    <property type="entry name" value="Retrotrans_gag_dom"/>
</dbReference>
<organism evidence="2 3">
    <name type="scientific">Rozella allomycis (strain CSF55)</name>
    <dbReference type="NCBI Taxonomy" id="988480"/>
    <lineage>
        <taxon>Eukaryota</taxon>
        <taxon>Fungi</taxon>
        <taxon>Fungi incertae sedis</taxon>
        <taxon>Cryptomycota</taxon>
        <taxon>Cryptomycota incertae sedis</taxon>
        <taxon>Rozella</taxon>
    </lineage>
</organism>
<evidence type="ECO:0000259" key="1">
    <source>
        <dbReference type="Pfam" id="PF03732"/>
    </source>
</evidence>
<protein>
    <recommendedName>
        <fullName evidence="1">Retrotransposon gag domain-containing protein</fullName>
    </recommendedName>
</protein>
<evidence type="ECO:0000313" key="2">
    <source>
        <dbReference type="EMBL" id="RKP16035.1"/>
    </source>
</evidence>
<name>A0A4P9YAJ1_ROZAC</name>
<sequence length="187" mass="21628">MVYFTLNESATVATPPNLAPNARGLSLFAGQEVSGFLTAYETYALDKGFSEEDFVKKFRFYCVESLREKVYGLVLKNDGRTVQSWDEYKKKLLKEFKRGDKEYRLSDFLHLADEKLPLVAYINKFAQMARQVSATDKFRFESQISLVFLQGLASEIREEFMENDAEELESLSMSTLFDKAQETVRMR</sequence>